<evidence type="ECO:0000313" key="2">
    <source>
        <dbReference type="EMBL" id="CAI9534622.1"/>
    </source>
</evidence>
<dbReference type="Proteomes" id="UP001162483">
    <property type="component" value="Unassembled WGS sequence"/>
</dbReference>
<name>A0ABN9AGU7_9NEOB</name>
<keyword evidence="3" id="KW-1185">Reference proteome</keyword>
<sequence length="85" mass="8899">LHPHSIEPSTTTAPSGRPWEQESGSAYTIKQPTARSHLVPMLCVSLLSGGSTAPLKNDAAPLKNATLGKCLVCLVVNTPLLTPLI</sequence>
<accession>A0ABN9AGU7</accession>
<evidence type="ECO:0000313" key="3">
    <source>
        <dbReference type="Proteomes" id="UP001162483"/>
    </source>
</evidence>
<feature type="non-terminal residue" evidence="2">
    <location>
        <position position="85"/>
    </location>
</feature>
<proteinExistence type="predicted"/>
<comment type="caution">
    <text evidence="2">The sequence shown here is derived from an EMBL/GenBank/DDBJ whole genome shotgun (WGS) entry which is preliminary data.</text>
</comment>
<evidence type="ECO:0000256" key="1">
    <source>
        <dbReference type="SAM" id="MobiDB-lite"/>
    </source>
</evidence>
<feature type="non-terminal residue" evidence="2">
    <location>
        <position position="1"/>
    </location>
</feature>
<protein>
    <submittedName>
        <fullName evidence="2">Uncharacterized protein</fullName>
    </submittedName>
</protein>
<gene>
    <name evidence="2" type="ORF">SPARVUS_LOCUS663227</name>
</gene>
<reference evidence="2" key="1">
    <citation type="submission" date="2023-05" db="EMBL/GenBank/DDBJ databases">
        <authorList>
            <person name="Stuckert A."/>
        </authorList>
    </citation>
    <scope>NUCLEOTIDE SEQUENCE</scope>
</reference>
<organism evidence="2 3">
    <name type="scientific">Staurois parvus</name>
    <dbReference type="NCBI Taxonomy" id="386267"/>
    <lineage>
        <taxon>Eukaryota</taxon>
        <taxon>Metazoa</taxon>
        <taxon>Chordata</taxon>
        <taxon>Craniata</taxon>
        <taxon>Vertebrata</taxon>
        <taxon>Euteleostomi</taxon>
        <taxon>Amphibia</taxon>
        <taxon>Batrachia</taxon>
        <taxon>Anura</taxon>
        <taxon>Neobatrachia</taxon>
        <taxon>Ranoidea</taxon>
        <taxon>Ranidae</taxon>
        <taxon>Staurois</taxon>
    </lineage>
</organism>
<feature type="region of interest" description="Disordered" evidence="1">
    <location>
        <begin position="1"/>
        <end position="25"/>
    </location>
</feature>
<dbReference type="EMBL" id="CATNWA010000217">
    <property type="protein sequence ID" value="CAI9534622.1"/>
    <property type="molecule type" value="Genomic_DNA"/>
</dbReference>